<protein>
    <submittedName>
        <fullName evidence="1">Uncharacterized protein</fullName>
    </submittedName>
</protein>
<organism evidence="1 2">
    <name type="scientific">Pyrenophora seminiperda CCB06</name>
    <dbReference type="NCBI Taxonomy" id="1302712"/>
    <lineage>
        <taxon>Eukaryota</taxon>
        <taxon>Fungi</taxon>
        <taxon>Dikarya</taxon>
        <taxon>Ascomycota</taxon>
        <taxon>Pezizomycotina</taxon>
        <taxon>Dothideomycetes</taxon>
        <taxon>Pleosporomycetidae</taxon>
        <taxon>Pleosporales</taxon>
        <taxon>Pleosporineae</taxon>
        <taxon>Pleosporaceae</taxon>
        <taxon>Pyrenophora</taxon>
    </lineage>
</organism>
<accession>A0A3M7M369</accession>
<gene>
    <name evidence="1" type="ORF">GMOD_00002775</name>
</gene>
<keyword evidence="2" id="KW-1185">Reference proteome</keyword>
<evidence type="ECO:0000313" key="2">
    <source>
        <dbReference type="Proteomes" id="UP000265663"/>
    </source>
</evidence>
<sequence>MYGVPKIHSMYLVLCTYSNTGTMEGVCVTRVRRSQKMPCGRSGVCWMDQVAHMSCCVASIWAFALCTPSTLCHGWRWSCRARTGASSQGRWAFGWAFIMVEQRAKLSLWWSTIVAEMRLEGDPSRRKLRLGGGGTVETGQDCNSTNSGCMRVQLAA</sequence>
<reference evidence="1 2" key="1">
    <citation type="journal article" date="2014" name="PLoS ONE">
        <title>De novo Genome Assembly of the Fungal Plant Pathogen Pyrenophora semeniperda.</title>
        <authorList>
            <person name="Soliai M.M."/>
            <person name="Meyer S.E."/>
            <person name="Udall J.A."/>
            <person name="Elzinga D.E."/>
            <person name="Hermansen R.A."/>
            <person name="Bodily P.M."/>
            <person name="Hart A.A."/>
            <person name="Coleman C.E."/>
        </authorList>
    </citation>
    <scope>NUCLEOTIDE SEQUENCE [LARGE SCALE GENOMIC DNA]</scope>
    <source>
        <strain evidence="1 2">CCB06</strain>
        <tissue evidence="1">Mycelium</tissue>
    </source>
</reference>
<dbReference type="EMBL" id="KE747817">
    <property type="protein sequence ID" value="RMZ68888.1"/>
    <property type="molecule type" value="Genomic_DNA"/>
</dbReference>
<name>A0A3M7M369_9PLEO</name>
<proteinExistence type="predicted"/>
<evidence type="ECO:0000313" key="1">
    <source>
        <dbReference type="EMBL" id="RMZ68888.1"/>
    </source>
</evidence>
<dbReference type="AlphaFoldDB" id="A0A3M7M369"/>
<dbReference type="Proteomes" id="UP000265663">
    <property type="component" value="Unassembled WGS sequence"/>
</dbReference>